<dbReference type="Pfam" id="PF20232">
    <property type="entry name" value="T6SS_FHA_C"/>
    <property type="match status" value="1"/>
</dbReference>
<feature type="domain" description="FHA" evidence="2">
    <location>
        <begin position="28"/>
        <end position="78"/>
    </location>
</feature>
<dbReference type="Pfam" id="PF00498">
    <property type="entry name" value="FHA"/>
    <property type="match status" value="1"/>
</dbReference>
<dbReference type="InterPro" id="IPR046883">
    <property type="entry name" value="T6SS_FHA_C"/>
</dbReference>
<dbReference type="Proteomes" id="UP000426424">
    <property type="component" value="Chromosome"/>
</dbReference>
<dbReference type="InterPro" id="IPR008984">
    <property type="entry name" value="SMAD_FHA_dom_sf"/>
</dbReference>
<gene>
    <name evidence="3" type="ORF">E6P07_12350</name>
</gene>
<name>A0A6I6EAR1_THETI</name>
<keyword evidence="4" id="KW-1185">Reference proteome</keyword>
<dbReference type="SMART" id="SM00240">
    <property type="entry name" value="FHA"/>
    <property type="match status" value="1"/>
</dbReference>
<dbReference type="PANTHER" id="PTHR23308">
    <property type="entry name" value="NUCLEAR INHIBITOR OF PROTEIN PHOSPHATASE-1"/>
    <property type="match status" value="1"/>
</dbReference>
<dbReference type="InterPro" id="IPR000253">
    <property type="entry name" value="FHA_dom"/>
</dbReference>
<protein>
    <submittedName>
        <fullName evidence="3">FHA domain-containing protein</fullName>
    </submittedName>
</protein>
<dbReference type="KEGG" id="ttp:E6P07_12350"/>
<feature type="region of interest" description="Disordered" evidence="1">
    <location>
        <begin position="131"/>
        <end position="156"/>
    </location>
</feature>
<dbReference type="PROSITE" id="PS50006">
    <property type="entry name" value="FHA_DOMAIN"/>
    <property type="match status" value="1"/>
</dbReference>
<evidence type="ECO:0000313" key="4">
    <source>
        <dbReference type="Proteomes" id="UP000426424"/>
    </source>
</evidence>
<dbReference type="InterPro" id="IPR050923">
    <property type="entry name" value="Cell_Proc_Reg/RNA_Proc"/>
</dbReference>
<dbReference type="Gene3D" id="2.60.200.20">
    <property type="match status" value="1"/>
</dbReference>
<sequence>MQVRLRVTHCNGSGRPREIPLTLSESGIDIGRALTCDLCLEDPERVISGLHARIQARAGQIWLTDLSRNGTYLNGAPDPIPTRKPVELHDGDRIGIGPYEVVVLLGTSSSVPHAKPPGRQQEPRTEVLARFEPNPDPVGESPTAAWTRPKRPPAEGVSDTHVMVDPFGATAVLDATQAGLRPAETGSATTLIEGPAADATRSCPPGPPIPDDGATEAMPALAPTDALAVNAAIRAAWRALLELFDPAELERRFVGVRSSDLGLSVEDKARCWDGFKSTYARLLAETMQDRDTPERPS</sequence>
<proteinExistence type="predicted"/>
<evidence type="ECO:0000259" key="2">
    <source>
        <dbReference type="PROSITE" id="PS50006"/>
    </source>
</evidence>
<dbReference type="OrthoDB" id="273564at2"/>
<evidence type="ECO:0000256" key="1">
    <source>
        <dbReference type="SAM" id="MobiDB-lite"/>
    </source>
</evidence>
<evidence type="ECO:0000313" key="3">
    <source>
        <dbReference type="EMBL" id="QGU33698.1"/>
    </source>
</evidence>
<organism evidence="3 4">
    <name type="scientific">Thermochromatium tepidum ATCC 43061</name>
    <dbReference type="NCBI Taxonomy" id="316276"/>
    <lineage>
        <taxon>Bacteria</taxon>
        <taxon>Pseudomonadati</taxon>
        <taxon>Pseudomonadota</taxon>
        <taxon>Gammaproteobacteria</taxon>
        <taxon>Chromatiales</taxon>
        <taxon>Chromatiaceae</taxon>
        <taxon>Thermochromatium</taxon>
    </lineage>
</organism>
<reference evidence="3 4" key="1">
    <citation type="submission" date="2019-12" db="EMBL/GenBank/DDBJ databases">
        <title>The complete genome of the thermophilic, anoxygenic phototrophic gammaproteobacterium Thermochromatium tepidum.</title>
        <authorList>
            <person name="Sattley W.M."/>
            <person name="Swingley W.D."/>
            <person name="Burchell B.M."/>
            <person name="Gurbani S.A."/>
            <person name="Kujawa C.M."/>
            <person name="Nuccio D.A."/>
            <person name="Schladweiler J."/>
            <person name="Shaffer K.N."/>
            <person name="Stokes L.M."/>
            <person name="Touchman J.W."/>
            <person name="Blankenship R.E."/>
            <person name="Madigan M.T."/>
        </authorList>
    </citation>
    <scope>NUCLEOTIDE SEQUENCE [LARGE SCALE GENOMIC DNA]</scope>
    <source>
        <strain evidence="3 4">ATCC 43061</strain>
    </source>
</reference>
<dbReference type="CDD" id="cd00060">
    <property type="entry name" value="FHA"/>
    <property type="match status" value="1"/>
</dbReference>
<dbReference type="SUPFAM" id="SSF49879">
    <property type="entry name" value="SMAD/FHA domain"/>
    <property type="match status" value="1"/>
</dbReference>
<dbReference type="EMBL" id="CP039268">
    <property type="protein sequence ID" value="QGU33698.1"/>
    <property type="molecule type" value="Genomic_DNA"/>
</dbReference>
<accession>A0A6I6EAR1</accession>
<dbReference type="RefSeq" id="WP_153975886.1">
    <property type="nucleotide sequence ID" value="NZ_CP039268.1"/>
</dbReference>
<dbReference type="AlphaFoldDB" id="A0A6I6EAR1"/>